<organism evidence="1 2">
    <name type="scientific">Streptoalloteichus tenebrarius (strain ATCC 17920 / DSM 40477 / JCM 4838 / CBS 697.72 / NBRC 16177 / NCIMB 11028 / NRRL B-12390 / A12253. 1 / ISP 5477)</name>
    <name type="common">Streptomyces tenebrarius</name>
    <dbReference type="NCBI Taxonomy" id="1933"/>
    <lineage>
        <taxon>Bacteria</taxon>
        <taxon>Bacillati</taxon>
        <taxon>Actinomycetota</taxon>
        <taxon>Actinomycetes</taxon>
        <taxon>Pseudonocardiales</taxon>
        <taxon>Pseudonocardiaceae</taxon>
        <taxon>Streptoalloteichus</taxon>
    </lineage>
</organism>
<dbReference type="Pfam" id="PF20062">
    <property type="entry name" value="DUF6461"/>
    <property type="match status" value="1"/>
</dbReference>
<proteinExistence type="predicted"/>
<dbReference type="RefSeq" id="WP_253668226.1">
    <property type="nucleotide sequence ID" value="NZ_JAMTCP010000003.1"/>
</dbReference>
<dbReference type="EMBL" id="JAMTCP010000003">
    <property type="protein sequence ID" value="MCP2257261.1"/>
    <property type="molecule type" value="Genomic_DNA"/>
</dbReference>
<keyword evidence="2" id="KW-1185">Reference proteome</keyword>
<dbReference type="InterPro" id="IPR045592">
    <property type="entry name" value="DUF6461"/>
</dbReference>
<dbReference type="Proteomes" id="UP001205311">
    <property type="component" value="Unassembled WGS sequence"/>
</dbReference>
<gene>
    <name evidence="1" type="ORF">LX15_000946</name>
</gene>
<evidence type="ECO:0000313" key="2">
    <source>
        <dbReference type="Proteomes" id="UP001205311"/>
    </source>
</evidence>
<protein>
    <submittedName>
        <fullName evidence="1">Uncharacterized protein</fullName>
    </submittedName>
</protein>
<name>A0ABT1HP29_STRSD</name>
<reference evidence="1 2" key="1">
    <citation type="submission" date="2022-06" db="EMBL/GenBank/DDBJ databases">
        <title>Genomic Encyclopedia of Archaeal and Bacterial Type Strains, Phase II (KMG-II): from individual species to whole genera.</title>
        <authorList>
            <person name="Goeker M."/>
        </authorList>
    </citation>
    <scope>NUCLEOTIDE SEQUENCE [LARGE SCALE GENOMIC DNA]</scope>
    <source>
        <strain evidence="1 2">DSM 40477</strain>
    </source>
</reference>
<accession>A0ABT1HP29</accession>
<comment type="caution">
    <text evidence="1">The sequence shown here is derived from an EMBL/GenBank/DDBJ whole genome shotgun (WGS) entry which is preliminary data.</text>
</comment>
<sequence>MLTELAGKYTWARDIEAWTAAVIEGRTADEVIRAYGGEAGNPVGYYTFPEAGDLQGPGGLEPLRFHVQVLDTAGHVVAMENNGWTGSIPEIARRCSANGGRFFSVYWTVNASGTVCQAIDGQVTAYFESLYPIAPDTQPGEIRPPWSIGPEADPDSAWQTCMALMEHQTGLVFEREWTETALPTYRIPDPDAMLRDVDNARQP</sequence>
<evidence type="ECO:0000313" key="1">
    <source>
        <dbReference type="EMBL" id="MCP2257261.1"/>
    </source>
</evidence>